<reference evidence="1" key="1">
    <citation type="submission" date="2023-03" db="UniProtKB">
        <authorList>
            <consortium name="EnsemblPlants"/>
        </authorList>
    </citation>
    <scope>IDENTIFICATION</scope>
</reference>
<name>A0A9I9EB64_CUCME</name>
<organism evidence="1">
    <name type="scientific">Cucumis melo</name>
    <name type="common">Muskmelon</name>
    <dbReference type="NCBI Taxonomy" id="3656"/>
    <lineage>
        <taxon>Eukaryota</taxon>
        <taxon>Viridiplantae</taxon>
        <taxon>Streptophyta</taxon>
        <taxon>Embryophyta</taxon>
        <taxon>Tracheophyta</taxon>
        <taxon>Spermatophyta</taxon>
        <taxon>Magnoliopsida</taxon>
        <taxon>eudicotyledons</taxon>
        <taxon>Gunneridae</taxon>
        <taxon>Pentapetalae</taxon>
        <taxon>rosids</taxon>
        <taxon>fabids</taxon>
        <taxon>Cucurbitales</taxon>
        <taxon>Cucurbitaceae</taxon>
        <taxon>Benincaseae</taxon>
        <taxon>Cucumis</taxon>
    </lineage>
</organism>
<dbReference type="AlphaFoldDB" id="A0A9I9EB64"/>
<accession>A0A9I9EB64</accession>
<evidence type="ECO:0000313" key="1">
    <source>
        <dbReference type="EnsemblPlants" id="MELO3C031158.2.1"/>
    </source>
</evidence>
<protein>
    <submittedName>
        <fullName evidence="1">Uncharacterized protein</fullName>
    </submittedName>
</protein>
<proteinExistence type="predicted"/>
<sequence>MPNRGPPTSLTIVTVVCGKSEINSSMARKLMGSNKNIENASAKDEVILPMKKIKNYDN</sequence>
<dbReference type="EnsemblPlants" id="MELO3C031158.2.1">
    <property type="protein sequence ID" value="MELO3C031158.2.1"/>
    <property type="gene ID" value="MELO3C031158.2"/>
</dbReference>
<dbReference type="Gramene" id="MELO3C031158.2.1">
    <property type="protein sequence ID" value="MELO3C031158.2.1"/>
    <property type="gene ID" value="MELO3C031158.2"/>
</dbReference>